<dbReference type="OrthoDB" id="10549813at2759"/>
<comment type="caution">
    <text evidence="1">The sequence shown here is derived from an EMBL/GenBank/DDBJ whole genome shotgun (WGS) entry which is preliminary data.</text>
</comment>
<accession>A0A6G0TLB0</accession>
<evidence type="ECO:0000313" key="2">
    <source>
        <dbReference type="Proteomes" id="UP000475862"/>
    </source>
</evidence>
<dbReference type="EMBL" id="VYZN01000027">
    <property type="protein sequence ID" value="KAE9534888.1"/>
    <property type="molecule type" value="Genomic_DNA"/>
</dbReference>
<organism evidence="1 2">
    <name type="scientific">Aphis glycines</name>
    <name type="common">Soybean aphid</name>
    <dbReference type="NCBI Taxonomy" id="307491"/>
    <lineage>
        <taxon>Eukaryota</taxon>
        <taxon>Metazoa</taxon>
        <taxon>Ecdysozoa</taxon>
        <taxon>Arthropoda</taxon>
        <taxon>Hexapoda</taxon>
        <taxon>Insecta</taxon>
        <taxon>Pterygota</taxon>
        <taxon>Neoptera</taxon>
        <taxon>Paraneoptera</taxon>
        <taxon>Hemiptera</taxon>
        <taxon>Sternorrhyncha</taxon>
        <taxon>Aphidomorpha</taxon>
        <taxon>Aphidoidea</taxon>
        <taxon>Aphididae</taxon>
        <taxon>Aphidini</taxon>
        <taxon>Aphis</taxon>
        <taxon>Aphis</taxon>
    </lineage>
</organism>
<gene>
    <name evidence="1" type="ORF">AGLY_008180</name>
</gene>
<proteinExistence type="predicted"/>
<protein>
    <submittedName>
        <fullName evidence="1">Uncharacterized protein</fullName>
    </submittedName>
</protein>
<sequence>MDMILSNAIHIISCQYMILSLNCESSFSTYANILSDNRVRFTTTEHPGKYMKISSSVVRYEFIVKSYSYFKIVSFSKETWINQWLTPNWMSLIENTPHCNGPVAARGPFLFFLYNTASSFFSLSDLSVVVFFTRITIPSDVTFFPTAKLFTTLIFIFSKCLLGPIPESINIFGEFRLPALRITSFFANTVLILFLYKNSTPIARFFSINTLVTCASVRTVRFFRFFLIGLMNALLVLIRSPCLAVDFNDNSNITPFENKVKKSNQLFKAINTGRLNTDHKIKIIKNYDKPYKSRTCKGARPGTEENSGSSIPASRKICRILLFLMFYLNFKLIAINEKETPPWVTF</sequence>
<dbReference type="Proteomes" id="UP000475862">
    <property type="component" value="Unassembled WGS sequence"/>
</dbReference>
<dbReference type="AlphaFoldDB" id="A0A6G0TLB0"/>
<keyword evidence="2" id="KW-1185">Reference proteome</keyword>
<name>A0A6G0TLB0_APHGL</name>
<reference evidence="1 2" key="1">
    <citation type="submission" date="2019-08" db="EMBL/GenBank/DDBJ databases">
        <title>The genome of the soybean aphid Biotype 1, its phylome, world population structure and adaptation to the North American continent.</title>
        <authorList>
            <person name="Giordano R."/>
            <person name="Donthu R.K."/>
            <person name="Hernandez A.G."/>
            <person name="Wright C.L."/>
            <person name="Zimin A.V."/>
        </authorList>
    </citation>
    <scope>NUCLEOTIDE SEQUENCE [LARGE SCALE GENOMIC DNA]</scope>
    <source>
        <tissue evidence="1">Whole aphids</tissue>
    </source>
</reference>
<evidence type="ECO:0000313" key="1">
    <source>
        <dbReference type="EMBL" id="KAE9534888.1"/>
    </source>
</evidence>